<evidence type="ECO:0000313" key="3">
    <source>
        <dbReference type="Proteomes" id="UP000480275"/>
    </source>
</evidence>
<keyword evidence="1" id="KW-1133">Transmembrane helix</keyword>
<dbReference type="EMBL" id="WIXJ01000003">
    <property type="protein sequence ID" value="MQY51498.1"/>
    <property type="molecule type" value="Genomic_DNA"/>
</dbReference>
<evidence type="ECO:0000313" key="2">
    <source>
        <dbReference type="EMBL" id="MQY51498.1"/>
    </source>
</evidence>
<organism evidence="2 3">
    <name type="scientific">Rhodocyclus tenuis</name>
    <name type="common">Rhodospirillum tenue</name>
    <dbReference type="NCBI Taxonomy" id="1066"/>
    <lineage>
        <taxon>Bacteria</taxon>
        <taxon>Pseudomonadati</taxon>
        <taxon>Pseudomonadota</taxon>
        <taxon>Betaproteobacteria</taxon>
        <taxon>Rhodocyclales</taxon>
        <taxon>Rhodocyclaceae</taxon>
        <taxon>Rhodocyclus</taxon>
    </lineage>
</organism>
<gene>
    <name evidence="2" type="ORF">GHK24_06890</name>
</gene>
<proteinExistence type="predicted"/>
<keyword evidence="1" id="KW-0472">Membrane</keyword>
<feature type="transmembrane region" description="Helical" evidence="1">
    <location>
        <begin position="94"/>
        <end position="117"/>
    </location>
</feature>
<dbReference type="AlphaFoldDB" id="A0A6L5JZ47"/>
<name>A0A6L5JZ47_RHOTE</name>
<dbReference type="Proteomes" id="UP000480275">
    <property type="component" value="Unassembled WGS sequence"/>
</dbReference>
<accession>A0A6L5JZ47</accession>
<feature type="transmembrane region" description="Helical" evidence="1">
    <location>
        <begin position="172"/>
        <end position="191"/>
    </location>
</feature>
<sequence length="198" mass="21132">MINPSDLCGLGGVALTIAGTLVLMLGRLPFSRRVLLGVGTLLFVLLLLPFGDLPLAAYPRGMVGDLSISTLLLVLYALARRGGLGAPIDPARRLLALFIPVLGALMLYPLALGAAYYDPYRWGFGEPAFLGSLLVLSLLAFAARLPLVAVAISLAVLAWAAGVYESRNLWDYLLDPLLALYAFAACLRAPFARRAKAY</sequence>
<protein>
    <submittedName>
        <fullName evidence="2">Uncharacterized protein</fullName>
    </submittedName>
</protein>
<feature type="transmembrane region" description="Helical" evidence="1">
    <location>
        <begin position="129"/>
        <end position="160"/>
    </location>
</feature>
<feature type="transmembrane region" description="Helical" evidence="1">
    <location>
        <begin position="62"/>
        <end position="79"/>
    </location>
</feature>
<reference evidence="2 3" key="1">
    <citation type="submission" date="2019-10" db="EMBL/GenBank/DDBJ databases">
        <title>Whole-genome sequence of the purple nonsulfur photosynthetic bacterium Rhodocyclus tenuis.</title>
        <authorList>
            <person name="Kyndt J.A."/>
            <person name="Meyer T.E."/>
        </authorList>
    </citation>
    <scope>NUCLEOTIDE SEQUENCE [LARGE SCALE GENOMIC DNA]</scope>
    <source>
        <strain evidence="2 3">DSM 110</strain>
    </source>
</reference>
<comment type="caution">
    <text evidence="2">The sequence shown here is derived from an EMBL/GenBank/DDBJ whole genome shotgun (WGS) entry which is preliminary data.</text>
</comment>
<feature type="transmembrane region" description="Helical" evidence="1">
    <location>
        <begin position="34"/>
        <end position="50"/>
    </location>
</feature>
<evidence type="ECO:0000256" key="1">
    <source>
        <dbReference type="SAM" id="Phobius"/>
    </source>
</evidence>
<keyword evidence="1" id="KW-0812">Transmembrane</keyword>
<feature type="transmembrane region" description="Helical" evidence="1">
    <location>
        <begin position="7"/>
        <end position="28"/>
    </location>
</feature>